<dbReference type="GO" id="GO:0009089">
    <property type="term" value="P:lysine biosynthetic process via diaminopimelate"/>
    <property type="evidence" value="ECO:0007669"/>
    <property type="project" value="UniProtKB-UniPathway"/>
</dbReference>
<comment type="pathway">
    <text evidence="2 11">Amino-acid biosynthesis; L-lysine biosynthesis via DAP pathway; (S)-tetrahydrodipicolinate from L-aspartate: step 1/4.</text>
</comment>
<evidence type="ECO:0000256" key="7">
    <source>
        <dbReference type="ARBA" id="ARBA00022840"/>
    </source>
</evidence>
<keyword evidence="11" id="KW-0028">Amino-acid biosynthesis</keyword>
<evidence type="ECO:0000256" key="11">
    <source>
        <dbReference type="RuleBase" id="RU004249"/>
    </source>
</evidence>
<dbReference type="PROSITE" id="PS00324">
    <property type="entry name" value="ASPARTOKINASE"/>
    <property type="match status" value="1"/>
</dbReference>
<keyword evidence="6 10" id="KW-0418">Kinase</keyword>
<dbReference type="InterPro" id="IPR001341">
    <property type="entry name" value="Asp_kinase"/>
</dbReference>
<dbReference type="Gene3D" id="3.30.2130.10">
    <property type="entry name" value="VC0802-like"/>
    <property type="match status" value="1"/>
</dbReference>
<dbReference type="NCBIfam" id="TIGR00657">
    <property type="entry name" value="asp_kinases"/>
    <property type="match status" value="1"/>
</dbReference>
<comment type="caution">
    <text evidence="14">The sequence shown here is derived from an EMBL/GenBank/DDBJ whole genome shotgun (WGS) entry which is preliminary data.</text>
</comment>
<evidence type="ECO:0000259" key="12">
    <source>
        <dbReference type="Pfam" id="PF00696"/>
    </source>
</evidence>
<sequence length="448" mass="49586">MKVVKFGGSSVADAGQFQKVKAIIDQDVNRQIVVISAAGKYGNATRKLTDTLYLIADGMEAGRDVEPLFNQVLARLEAINIALQLNVPLIKLLHTIRHHLAIRYSRDYLVSRGEFLTAHLMAAYLGYTFVDAANLLFFNKAGAIDEAKTQTAYQQLASQHGIVVPGFYGRDADGHVKLMPRGGSDISGAWLARLAHADLYENWTDVSGIKMADPRIIKDADSIDVMSYDELRELTYMGFSVFQEEAVQPVRECGIPTRILNTNAPEDPGTLIIHDDDPANDLKTITGIAGRKHYLVITVRKYQLALHLEVIQHALGVVAAHHLVVDYLPTGIDSFSLLIREPRRQVSVQELTAEIAAACQPDKMEVTENVALIAMVSRKLRQRPAIAGKVLAYLDDNLLNVQLVSQTNDDINLLIGVHDLDYDKAVRVIYSSIHQNFQRPAPYIEGIA</sequence>
<protein>
    <recommendedName>
        <fullName evidence="10">Aspartokinase</fullName>
        <ecNumber evidence="10">2.7.2.4</ecNumber>
    </recommendedName>
</protein>
<dbReference type="Proteomes" id="UP000032552">
    <property type="component" value="Unassembled WGS sequence"/>
</dbReference>
<gene>
    <name evidence="14" type="ORF">LC0644_0556</name>
</gene>
<dbReference type="CDD" id="cd04245">
    <property type="entry name" value="AAK_AKiii-YclM-BS"/>
    <property type="match status" value="1"/>
</dbReference>
<keyword evidence="7" id="KW-0067">ATP-binding</keyword>
<evidence type="ECO:0000259" key="13">
    <source>
        <dbReference type="Pfam" id="PF22468"/>
    </source>
</evidence>
<evidence type="ECO:0000313" key="14">
    <source>
        <dbReference type="EMBL" id="GAN35967.1"/>
    </source>
</evidence>
<keyword evidence="5" id="KW-0547">Nucleotide-binding</keyword>
<dbReference type="InterPro" id="IPR045865">
    <property type="entry name" value="ACT-like_dom_sf"/>
</dbReference>
<dbReference type="Pfam" id="PF22468">
    <property type="entry name" value="ACT_9"/>
    <property type="match status" value="1"/>
</dbReference>
<comment type="function">
    <text evidence="1">Catalyzes the phosphorylation of the beta-carboxyl group of aspartic acid with ATP to yield 4-phospho-L-aspartate, which is involved in the branched biosynthetic pathway leading to the biosynthesis of amino acids threonine, isoleucine and methionine.</text>
</comment>
<comment type="pathway">
    <text evidence="11">Amino-acid biosynthesis; L-methionine biosynthesis via de novo pathway; L-homoserine from L-aspartate: step 1/3.</text>
</comment>
<evidence type="ECO:0000256" key="8">
    <source>
        <dbReference type="ARBA" id="ARBA00022915"/>
    </source>
</evidence>
<evidence type="ECO:0000256" key="10">
    <source>
        <dbReference type="RuleBase" id="RU003448"/>
    </source>
</evidence>
<keyword evidence="4 10" id="KW-0808">Transferase</keyword>
<evidence type="ECO:0000256" key="3">
    <source>
        <dbReference type="ARBA" id="ARBA00010122"/>
    </source>
</evidence>
<dbReference type="EC" id="2.7.2.4" evidence="10"/>
<dbReference type="GO" id="GO:0004072">
    <property type="term" value="F:aspartate kinase activity"/>
    <property type="evidence" value="ECO:0007669"/>
    <property type="project" value="UniProtKB-EC"/>
</dbReference>
<evidence type="ECO:0000256" key="5">
    <source>
        <dbReference type="ARBA" id="ARBA00022741"/>
    </source>
</evidence>
<evidence type="ECO:0000256" key="4">
    <source>
        <dbReference type="ARBA" id="ARBA00022679"/>
    </source>
</evidence>
<dbReference type="InterPro" id="IPR054352">
    <property type="entry name" value="ACT_Aspartokinase"/>
</dbReference>
<dbReference type="InterPro" id="IPR001048">
    <property type="entry name" value="Asp/Glu/Uridylate_kinase"/>
</dbReference>
<dbReference type="InterPro" id="IPR036393">
    <property type="entry name" value="AceGlu_kinase-like_sf"/>
</dbReference>
<dbReference type="UniPathway" id="UPA00050">
    <property type="reaction ID" value="UER00461"/>
</dbReference>
<reference evidence="15" key="1">
    <citation type="submission" date="2014-05" db="EMBL/GenBank/DDBJ databases">
        <title>Whole genome sequencing of Lactobacillus casei NRIC0644.</title>
        <authorList>
            <person name="Atarashi H."/>
            <person name="Yoshida Y."/>
            <person name="Fujimura S."/>
            <person name="Tanaka N."/>
            <person name="Shiwa Y."/>
            <person name="Yoshikawa H."/>
            <person name="Okada S."/>
            <person name="Nakagawa J."/>
        </authorList>
    </citation>
    <scope>NUCLEOTIDE SEQUENCE [LARGE SCALE GENOMIC DNA]</scope>
    <source>
        <strain evidence="15">NRIC0644</strain>
    </source>
</reference>
<feature type="domain" description="Aspartokinase ACT" evidence="13">
    <location>
        <begin position="373"/>
        <end position="431"/>
    </location>
</feature>
<name>A0A0C9Q7X0_LACPA</name>
<dbReference type="Gene3D" id="3.40.1160.10">
    <property type="entry name" value="Acetylglutamate kinase-like"/>
    <property type="match status" value="1"/>
</dbReference>
<proteinExistence type="inferred from homology"/>
<dbReference type="InterPro" id="IPR018042">
    <property type="entry name" value="Aspartate_kinase_CS"/>
</dbReference>
<dbReference type="InterPro" id="IPR035804">
    <property type="entry name" value="AKIII_YclM_N"/>
</dbReference>
<dbReference type="PANTHER" id="PTHR21499">
    <property type="entry name" value="ASPARTATE KINASE"/>
    <property type="match status" value="1"/>
</dbReference>
<dbReference type="UniPathway" id="UPA00034">
    <property type="reaction ID" value="UER00015"/>
</dbReference>
<dbReference type="SUPFAM" id="SSF55021">
    <property type="entry name" value="ACT-like"/>
    <property type="match status" value="2"/>
</dbReference>
<feature type="domain" description="Aspartate/glutamate/uridylate kinase" evidence="12">
    <location>
        <begin position="2"/>
        <end position="261"/>
    </location>
</feature>
<dbReference type="GO" id="GO:0005524">
    <property type="term" value="F:ATP binding"/>
    <property type="evidence" value="ECO:0007669"/>
    <property type="project" value="UniProtKB-KW"/>
</dbReference>
<dbReference type="PANTHER" id="PTHR21499:SF67">
    <property type="entry name" value="ASPARTOKINASE 3"/>
    <property type="match status" value="1"/>
</dbReference>
<evidence type="ECO:0000256" key="9">
    <source>
        <dbReference type="ARBA" id="ARBA00047872"/>
    </source>
</evidence>
<dbReference type="Pfam" id="PF00696">
    <property type="entry name" value="AA_kinase"/>
    <property type="match status" value="1"/>
</dbReference>
<evidence type="ECO:0000313" key="15">
    <source>
        <dbReference type="Proteomes" id="UP000032552"/>
    </source>
</evidence>
<dbReference type="AlphaFoldDB" id="A0A0C9Q7X0"/>
<evidence type="ECO:0000256" key="1">
    <source>
        <dbReference type="ARBA" id="ARBA00003121"/>
    </source>
</evidence>
<dbReference type="GO" id="GO:0019877">
    <property type="term" value="P:diaminopimelate biosynthetic process"/>
    <property type="evidence" value="ECO:0007669"/>
    <property type="project" value="UniProtKB-KW"/>
</dbReference>
<dbReference type="GO" id="GO:0005829">
    <property type="term" value="C:cytosol"/>
    <property type="evidence" value="ECO:0007669"/>
    <property type="project" value="TreeGrafter"/>
</dbReference>
<dbReference type="GO" id="GO:0009090">
    <property type="term" value="P:homoserine biosynthetic process"/>
    <property type="evidence" value="ECO:0007669"/>
    <property type="project" value="TreeGrafter"/>
</dbReference>
<keyword evidence="8" id="KW-0220">Diaminopimelate biosynthesis</keyword>
<organism evidence="14 15">
    <name type="scientific">Lacticaseibacillus paracasei NRIC 0644</name>
    <dbReference type="NCBI Taxonomy" id="1435038"/>
    <lineage>
        <taxon>Bacteria</taxon>
        <taxon>Bacillati</taxon>
        <taxon>Bacillota</taxon>
        <taxon>Bacilli</taxon>
        <taxon>Lactobacillales</taxon>
        <taxon>Lactobacillaceae</taxon>
        <taxon>Lacticaseibacillus</taxon>
    </lineage>
</organism>
<dbReference type="EMBL" id="BAYM01000037">
    <property type="protein sequence ID" value="GAN35967.1"/>
    <property type="molecule type" value="Genomic_DNA"/>
</dbReference>
<comment type="pathway">
    <text evidence="11">Amino-acid biosynthesis; L-threonine biosynthesis; L-threonine from L-aspartate: step 1/5.</text>
</comment>
<accession>A0A0C9Q7X0</accession>
<dbReference type="RefSeq" id="WP_045625182.1">
    <property type="nucleotide sequence ID" value="NZ_BAYM01000037.1"/>
</dbReference>
<evidence type="ECO:0000256" key="2">
    <source>
        <dbReference type="ARBA" id="ARBA00004766"/>
    </source>
</evidence>
<dbReference type="NCBIfam" id="NF006540">
    <property type="entry name" value="PRK09034.1"/>
    <property type="match status" value="1"/>
</dbReference>
<dbReference type="UniPathway" id="UPA00051">
    <property type="reaction ID" value="UER00462"/>
</dbReference>
<comment type="similarity">
    <text evidence="3 10">Belongs to the aspartokinase family.</text>
</comment>
<dbReference type="GO" id="GO:0009088">
    <property type="term" value="P:threonine biosynthetic process"/>
    <property type="evidence" value="ECO:0007669"/>
    <property type="project" value="UniProtKB-UniPathway"/>
</dbReference>
<dbReference type="SUPFAM" id="SSF53633">
    <property type="entry name" value="Carbamate kinase-like"/>
    <property type="match status" value="1"/>
</dbReference>
<evidence type="ECO:0000256" key="6">
    <source>
        <dbReference type="ARBA" id="ARBA00022777"/>
    </source>
</evidence>
<comment type="catalytic activity">
    <reaction evidence="9 10">
        <text>L-aspartate + ATP = 4-phospho-L-aspartate + ADP</text>
        <dbReference type="Rhea" id="RHEA:23776"/>
        <dbReference type="ChEBI" id="CHEBI:29991"/>
        <dbReference type="ChEBI" id="CHEBI:30616"/>
        <dbReference type="ChEBI" id="CHEBI:57535"/>
        <dbReference type="ChEBI" id="CHEBI:456216"/>
        <dbReference type="EC" id="2.7.2.4"/>
    </reaction>
</comment>